<dbReference type="SUPFAM" id="SSF55821">
    <property type="entry name" value="YrdC/RibB"/>
    <property type="match status" value="1"/>
</dbReference>
<evidence type="ECO:0000259" key="7">
    <source>
        <dbReference type="PROSITE" id="PS51163"/>
    </source>
</evidence>
<evidence type="ECO:0000256" key="4">
    <source>
        <dbReference type="ARBA" id="ARBA00022490"/>
    </source>
</evidence>
<dbReference type="EC" id="2.7.7.87" evidence="3"/>
<dbReference type="EMBL" id="UOFE01000034">
    <property type="protein sequence ID" value="VAW53425.1"/>
    <property type="molecule type" value="Genomic_DNA"/>
</dbReference>
<accession>A0A3B0WC08</accession>
<dbReference type="PANTHER" id="PTHR17490">
    <property type="entry name" value="SUA5"/>
    <property type="match status" value="1"/>
</dbReference>
<dbReference type="InterPro" id="IPR006070">
    <property type="entry name" value="Sua5-like_dom"/>
</dbReference>
<name>A0A3B0WC08_9ZZZZ</name>
<dbReference type="Gene3D" id="3.90.870.10">
    <property type="entry name" value="DHBP synthase"/>
    <property type="match status" value="1"/>
</dbReference>
<reference evidence="8" key="1">
    <citation type="submission" date="2018-06" db="EMBL/GenBank/DDBJ databases">
        <authorList>
            <person name="Zhirakovskaya E."/>
        </authorList>
    </citation>
    <scope>NUCLEOTIDE SEQUENCE</scope>
</reference>
<gene>
    <name evidence="8" type="ORF">MNBD_GAMMA05-362</name>
</gene>
<comment type="catalytic activity">
    <reaction evidence="6">
        <text>L-threonine + hydrogencarbonate + ATP = L-threonylcarbamoyladenylate + diphosphate + H2O</text>
        <dbReference type="Rhea" id="RHEA:36407"/>
        <dbReference type="ChEBI" id="CHEBI:15377"/>
        <dbReference type="ChEBI" id="CHEBI:17544"/>
        <dbReference type="ChEBI" id="CHEBI:30616"/>
        <dbReference type="ChEBI" id="CHEBI:33019"/>
        <dbReference type="ChEBI" id="CHEBI:57926"/>
        <dbReference type="ChEBI" id="CHEBI:73682"/>
        <dbReference type="EC" id="2.7.7.87"/>
    </reaction>
</comment>
<comment type="similarity">
    <text evidence="2">Belongs to the SUA5 family.</text>
</comment>
<evidence type="ECO:0000256" key="1">
    <source>
        <dbReference type="ARBA" id="ARBA00004496"/>
    </source>
</evidence>
<dbReference type="InterPro" id="IPR050156">
    <property type="entry name" value="TC-AMP_synthase_SUA5"/>
</dbReference>
<proteinExistence type="inferred from homology"/>
<dbReference type="GO" id="GO:0005737">
    <property type="term" value="C:cytoplasm"/>
    <property type="evidence" value="ECO:0007669"/>
    <property type="project" value="UniProtKB-SubCell"/>
</dbReference>
<sequence>MPSDFSIRLAAQQIKHGGIIAYPTDTIYGLGCDPYNADAVENLNAIKRRPLNKQFILLVGHFDQIAPLIEINKEQQNLIENTPESTSWITEASSLAPAWLTDNANTLTVRISQNDIVKKLCNALGHAIISTSANLSGKKPATNNLEIRKYFGNTLNYNLATNEKLTARPSKIIRLCDNRILRE</sequence>
<protein>
    <recommendedName>
        <fullName evidence="3">L-threonylcarbamoyladenylate synthase</fullName>
        <ecNumber evidence="3">2.7.7.87</ecNumber>
    </recommendedName>
</protein>
<dbReference type="PROSITE" id="PS51163">
    <property type="entry name" value="YRDC"/>
    <property type="match status" value="1"/>
</dbReference>
<evidence type="ECO:0000256" key="6">
    <source>
        <dbReference type="ARBA" id="ARBA00048366"/>
    </source>
</evidence>
<dbReference type="Pfam" id="PF01300">
    <property type="entry name" value="Sua5_yciO_yrdC"/>
    <property type="match status" value="1"/>
</dbReference>
<evidence type="ECO:0000256" key="3">
    <source>
        <dbReference type="ARBA" id="ARBA00012584"/>
    </source>
</evidence>
<evidence type="ECO:0000256" key="5">
    <source>
        <dbReference type="ARBA" id="ARBA00022679"/>
    </source>
</evidence>
<evidence type="ECO:0000256" key="2">
    <source>
        <dbReference type="ARBA" id="ARBA00007663"/>
    </source>
</evidence>
<evidence type="ECO:0000313" key="8">
    <source>
        <dbReference type="EMBL" id="VAW53425.1"/>
    </source>
</evidence>
<dbReference type="AlphaFoldDB" id="A0A3B0WC08"/>
<keyword evidence="5" id="KW-0808">Transferase</keyword>
<dbReference type="GO" id="GO:0003725">
    <property type="term" value="F:double-stranded RNA binding"/>
    <property type="evidence" value="ECO:0007669"/>
    <property type="project" value="InterPro"/>
</dbReference>
<dbReference type="GO" id="GO:0061710">
    <property type="term" value="F:L-threonylcarbamoyladenylate synthase"/>
    <property type="evidence" value="ECO:0007669"/>
    <property type="project" value="UniProtKB-EC"/>
</dbReference>
<dbReference type="NCBIfam" id="TIGR00057">
    <property type="entry name" value="L-threonylcarbamoyladenylate synthase"/>
    <property type="match status" value="1"/>
</dbReference>
<dbReference type="GO" id="GO:0000049">
    <property type="term" value="F:tRNA binding"/>
    <property type="evidence" value="ECO:0007669"/>
    <property type="project" value="TreeGrafter"/>
</dbReference>
<feature type="domain" description="YrdC-like" evidence="7">
    <location>
        <begin position="4"/>
        <end position="183"/>
    </location>
</feature>
<organism evidence="8">
    <name type="scientific">hydrothermal vent metagenome</name>
    <dbReference type="NCBI Taxonomy" id="652676"/>
    <lineage>
        <taxon>unclassified sequences</taxon>
        <taxon>metagenomes</taxon>
        <taxon>ecological metagenomes</taxon>
    </lineage>
</organism>
<keyword evidence="4" id="KW-0963">Cytoplasm</keyword>
<dbReference type="GO" id="GO:0006450">
    <property type="term" value="P:regulation of translational fidelity"/>
    <property type="evidence" value="ECO:0007669"/>
    <property type="project" value="TreeGrafter"/>
</dbReference>
<comment type="subcellular location">
    <subcellularLocation>
        <location evidence="1">Cytoplasm</location>
    </subcellularLocation>
</comment>
<dbReference type="PANTHER" id="PTHR17490:SF18">
    <property type="entry name" value="THREONYLCARBAMOYL-AMP SYNTHASE"/>
    <property type="match status" value="1"/>
</dbReference>
<dbReference type="InterPro" id="IPR017945">
    <property type="entry name" value="DHBP_synth_RibB-like_a/b_dom"/>
</dbReference>